<evidence type="ECO:0000313" key="2">
    <source>
        <dbReference type="EMBL" id="RKD87675.1"/>
    </source>
</evidence>
<comment type="caution">
    <text evidence="2">The sequence shown here is derived from an EMBL/GenBank/DDBJ whole genome shotgun (WGS) entry which is preliminary data.</text>
</comment>
<proteinExistence type="predicted"/>
<accession>A0A419VWQ6</accession>
<dbReference type="Proteomes" id="UP000283805">
    <property type="component" value="Unassembled WGS sequence"/>
</dbReference>
<organism evidence="2 3">
    <name type="scientific">Halopiger aswanensis</name>
    <dbReference type="NCBI Taxonomy" id="148449"/>
    <lineage>
        <taxon>Archaea</taxon>
        <taxon>Methanobacteriati</taxon>
        <taxon>Methanobacteriota</taxon>
        <taxon>Stenosarchaea group</taxon>
        <taxon>Halobacteria</taxon>
        <taxon>Halobacteriales</taxon>
        <taxon>Natrialbaceae</taxon>
        <taxon>Halopiger</taxon>
    </lineage>
</organism>
<dbReference type="AlphaFoldDB" id="A0A419VWQ6"/>
<evidence type="ECO:0000256" key="1">
    <source>
        <dbReference type="SAM" id="Coils"/>
    </source>
</evidence>
<feature type="coiled-coil region" evidence="1">
    <location>
        <begin position="125"/>
        <end position="152"/>
    </location>
</feature>
<sequence>MPINTDSDNWENGQRPDPLEVHIRKFLADNSEQAFFLDEIVDHVLENEANSLFLLEEIGGEVGEKTRDLVKTRVAAKLEELNWRQCITWRIVEQDDGGRRTYFSYSDDETISPLSAVHDEFPANFNSIERNLEHLSDDIEDLEYRMYEVEREQH</sequence>
<keyword evidence="1" id="KW-0175">Coiled coil</keyword>
<gene>
    <name evidence="2" type="ORF">ATJ93_4577</name>
</gene>
<dbReference type="EMBL" id="RAPO01000008">
    <property type="protein sequence ID" value="RKD87675.1"/>
    <property type="molecule type" value="Genomic_DNA"/>
</dbReference>
<evidence type="ECO:0000313" key="3">
    <source>
        <dbReference type="Proteomes" id="UP000283805"/>
    </source>
</evidence>
<keyword evidence="3" id="KW-1185">Reference proteome</keyword>
<name>A0A419VWQ6_9EURY</name>
<reference evidence="2 3" key="1">
    <citation type="submission" date="2018-09" db="EMBL/GenBank/DDBJ databases">
        <title>Genomic Encyclopedia of Archaeal and Bacterial Type Strains, Phase II (KMG-II): from individual species to whole genera.</title>
        <authorList>
            <person name="Goeker M."/>
        </authorList>
    </citation>
    <scope>NUCLEOTIDE SEQUENCE [LARGE SCALE GENOMIC DNA]</scope>
    <source>
        <strain evidence="2 3">DSM 13151</strain>
    </source>
</reference>
<protein>
    <submittedName>
        <fullName evidence="2">Uncharacterized protein</fullName>
    </submittedName>
</protein>